<keyword evidence="3" id="KW-1185">Reference proteome</keyword>
<protein>
    <recommendedName>
        <fullName evidence="4">Thioesterase domain-containing protein</fullName>
    </recommendedName>
</protein>
<organism evidence="2 3">
    <name type="scientific">Blastomyces parvus</name>
    <dbReference type="NCBI Taxonomy" id="2060905"/>
    <lineage>
        <taxon>Eukaryota</taxon>
        <taxon>Fungi</taxon>
        <taxon>Dikarya</taxon>
        <taxon>Ascomycota</taxon>
        <taxon>Pezizomycotina</taxon>
        <taxon>Eurotiomycetes</taxon>
        <taxon>Eurotiomycetidae</taxon>
        <taxon>Onygenales</taxon>
        <taxon>Ajellomycetaceae</taxon>
        <taxon>Blastomyces</taxon>
    </lineage>
</organism>
<dbReference type="Pfam" id="PF13279">
    <property type="entry name" value="4HBT_2"/>
    <property type="match status" value="1"/>
</dbReference>
<dbReference type="InterPro" id="IPR029069">
    <property type="entry name" value="HotDog_dom_sf"/>
</dbReference>
<sequence length="227" mass="25892">MTDRHTTSRTLSRLAESSYQSPYGRSGAPPLHPNADLYATLRGRALATLEAMGFDPKSMVEHGIHWAEHQDPYGHVNHAQMVRFLGECWFRLLESYEEFLSREEVDGMIAAKTIVPLVRKSELDIRRQVFYPDVLIAAFREDYIEPTRNTGTTVLFSLKQQAIVAQVHGSATYMDVKTARPVDLRTLGGNFPAFYEGFKKKSEQAKLLKEKWEREHPRPSKKVAAKL</sequence>
<gene>
    <name evidence="2" type="ORF">GX51_02947</name>
</gene>
<dbReference type="AlphaFoldDB" id="A0A2B7X9I5"/>
<feature type="region of interest" description="Disordered" evidence="1">
    <location>
        <begin position="1"/>
        <end position="31"/>
    </location>
</feature>
<feature type="compositionally biased region" description="Polar residues" evidence="1">
    <location>
        <begin position="8"/>
        <end position="23"/>
    </location>
</feature>
<evidence type="ECO:0008006" key="4">
    <source>
        <dbReference type="Google" id="ProtNLM"/>
    </source>
</evidence>
<proteinExistence type="predicted"/>
<evidence type="ECO:0000313" key="3">
    <source>
        <dbReference type="Proteomes" id="UP000224080"/>
    </source>
</evidence>
<dbReference type="SUPFAM" id="SSF54637">
    <property type="entry name" value="Thioesterase/thiol ester dehydrase-isomerase"/>
    <property type="match status" value="1"/>
</dbReference>
<dbReference type="OrthoDB" id="5538558at2759"/>
<evidence type="ECO:0000313" key="2">
    <source>
        <dbReference type="EMBL" id="PGH05423.1"/>
    </source>
</evidence>
<dbReference type="Proteomes" id="UP000224080">
    <property type="component" value="Unassembled WGS sequence"/>
</dbReference>
<evidence type="ECO:0000256" key="1">
    <source>
        <dbReference type="SAM" id="MobiDB-lite"/>
    </source>
</evidence>
<comment type="caution">
    <text evidence="2">The sequence shown here is derived from an EMBL/GenBank/DDBJ whole genome shotgun (WGS) entry which is preliminary data.</text>
</comment>
<dbReference type="EMBL" id="PDNC01000030">
    <property type="protein sequence ID" value="PGH05423.1"/>
    <property type="molecule type" value="Genomic_DNA"/>
</dbReference>
<name>A0A2B7X9I5_9EURO</name>
<dbReference type="Gene3D" id="3.10.129.10">
    <property type="entry name" value="Hotdog Thioesterase"/>
    <property type="match status" value="1"/>
</dbReference>
<accession>A0A2B7X9I5</accession>
<reference evidence="2 3" key="1">
    <citation type="submission" date="2017-10" db="EMBL/GenBank/DDBJ databases">
        <title>Comparative genomics in systemic dimorphic fungi from Ajellomycetaceae.</title>
        <authorList>
            <person name="Munoz J.F."/>
            <person name="Mcewen J.G."/>
            <person name="Clay O.K."/>
            <person name="Cuomo C.A."/>
        </authorList>
    </citation>
    <scope>NUCLEOTIDE SEQUENCE [LARGE SCALE GENOMIC DNA]</scope>
    <source>
        <strain evidence="2 3">UAMH130</strain>
    </source>
</reference>